<gene>
    <name evidence="2" type="ORF">BAR1_03035</name>
</gene>
<evidence type="ECO:0000313" key="3">
    <source>
        <dbReference type="Proteomes" id="UP000261704"/>
    </source>
</evidence>
<sequence>MRLTIKEPDIDIGKDGFDKHCQLGRAKTGKVLSELVEKTEDPIVIALDGSWGSGKSFFLKCWTGAHTNENDGKAKVIYFDAFEHDYLVDPLIALTGVLSDQFDPNSKAGKAIGAAKKAVSKVWRPATRIGLAAATAGVSEIAGAVGDAVVASSNEELSKASENFWKKEDGRRAAMKEFRTALRKLTEPDNDGIPQKIVIIIDELDRCRPDYALTMLEVIKHFFAVDNVHFVLGVNLNELQNSVRSRYGAEIDAGKYLQKFINVKFSVEGDKWNKYNKGSFEYFKKLAETQGLTEDQYLDFINCYLENMPPDRLPNLRSCERLVTSAILAPARNKLAYRPDAHILAGLLIMESIDPDTAVLAREGELPFETVQKTLGLRANRTVPDPSFLDEAINRWSFCLEEDLNWPENDQRASGWPPAQTNNRGDIVPRLAGLLWGTIRTLDIE</sequence>
<reference evidence="2 3" key="1">
    <citation type="submission" date="2018-09" db="EMBL/GenBank/DDBJ databases">
        <title>Profundibacter amoris BAR1 gen. nov., sp. nov., a new member of the Roseobacter clade isolated at Lokis Castle Vent Field on the Arctic Mid-Oceanic Ridge.</title>
        <authorList>
            <person name="Le Moine Bauer S."/>
            <person name="Sjoeberg A.G."/>
            <person name="L'Haridon S."/>
            <person name="Stokke R."/>
            <person name="Roalkvam I."/>
            <person name="Steen I.H."/>
            <person name="Dahle H."/>
        </authorList>
    </citation>
    <scope>NUCLEOTIDE SEQUENCE [LARGE SCALE GENOMIC DNA]</scope>
    <source>
        <strain evidence="2 3">BAR1</strain>
    </source>
</reference>
<dbReference type="SUPFAM" id="SSF52540">
    <property type="entry name" value="P-loop containing nucleoside triphosphate hydrolases"/>
    <property type="match status" value="1"/>
</dbReference>
<accession>A0A347UDR5</accession>
<dbReference type="AlphaFoldDB" id="A0A347UDR5"/>
<name>A0A347UDR5_9RHOB</name>
<dbReference type="InterPro" id="IPR027417">
    <property type="entry name" value="P-loop_NTPase"/>
</dbReference>
<dbReference type="Pfam" id="PF07693">
    <property type="entry name" value="KAP_NTPase"/>
    <property type="match status" value="1"/>
</dbReference>
<dbReference type="InterPro" id="IPR011646">
    <property type="entry name" value="KAP_P-loop"/>
</dbReference>
<keyword evidence="3" id="KW-1185">Reference proteome</keyword>
<dbReference type="PANTHER" id="PTHR22674">
    <property type="entry name" value="NTPASE, KAP FAMILY P-LOOP DOMAIN-CONTAINING 1"/>
    <property type="match status" value="1"/>
</dbReference>
<dbReference type="Gene3D" id="3.40.50.300">
    <property type="entry name" value="P-loop containing nucleotide triphosphate hydrolases"/>
    <property type="match status" value="1"/>
</dbReference>
<dbReference type="InterPro" id="IPR052754">
    <property type="entry name" value="NTPase_KAP_P-loop"/>
</dbReference>
<protein>
    <recommendedName>
        <fullName evidence="1">KAP NTPase domain-containing protein</fullName>
    </recommendedName>
</protein>
<proteinExistence type="predicted"/>
<dbReference type="KEGG" id="pamo:BAR1_03035"/>
<organism evidence="2 3">
    <name type="scientific">Profundibacter amoris</name>
    <dbReference type="NCBI Taxonomy" id="2171755"/>
    <lineage>
        <taxon>Bacteria</taxon>
        <taxon>Pseudomonadati</taxon>
        <taxon>Pseudomonadota</taxon>
        <taxon>Alphaproteobacteria</taxon>
        <taxon>Rhodobacterales</taxon>
        <taxon>Paracoccaceae</taxon>
        <taxon>Profundibacter</taxon>
    </lineage>
</organism>
<dbReference type="RefSeq" id="WP_118941651.1">
    <property type="nucleotide sequence ID" value="NZ_CP032125.1"/>
</dbReference>
<evidence type="ECO:0000259" key="1">
    <source>
        <dbReference type="Pfam" id="PF07693"/>
    </source>
</evidence>
<dbReference type="EMBL" id="CP032125">
    <property type="protein sequence ID" value="AXX96993.1"/>
    <property type="molecule type" value="Genomic_DNA"/>
</dbReference>
<dbReference type="PANTHER" id="PTHR22674:SF6">
    <property type="entry name" value="NTPASE KAP FAMILY P-LOOP DOMAIN-CONTAINING PROTEIN 1"/>
    <property type="match status" value="1"/>
</dbReference>
<dbReference type="Proteomes" id="UP000261704">
    <property type="component" value="Chromosome"/>
</dbReference>
<dbReference type="OrthoDB" id="88903at2"/>
<evidence type="ECO:0000313" key="2">
    <source>
        <dbReference type="EMBL" id="AXX96993.1"/>
    </source>
</evidence>
<feature type="domain" description="KAP NTPase" evidence="1">
    <location>
        <begin position="30"/>
        <end position="323"/>
    </location>
</feature>